<sequence length="248" mass="26238">MAPLKLLTVVSSSFLFMAKAIDNPEPTQPTYSVALGMFPRKDGQCLAEVNAARAAAGFSEFAQAVDPTNRLPKEGSPPEEGEPEWAWKPVCEALIPSGTYAYLPIDNADAVDCNAVVDKWKGAYSNFDELPPPNKDQEELYKKQENVSFVALYNPTKNASADCRVVTCTKTTPAAASAQGTGTQGQSSEEKASALICMTVPDVLTDGEKAPFTEEQWGQIVAALEGSASAVAPGVVGLALAFLGLSML</sequence>
<feature type="signal peptide" evidence="1">
    <location>
        <begin position="1"/>
        <end position="20"/>
    </location>
</feature>
<protein>
    <submittedName>
        <fullName evidence="2">SAG family member</fullName>
    </submittedName>
</protein>
<feature type="chain" id="PRO_5004672334" evidence="1">
    <location>
        <begin position="21"/>
        <end position="248"/>
    </location>
</feature>
<keyword evidence="3" id="KW-1185">Reference proteome</keyword>
<accession>U6K6S9</accession>
<proteinExistence type="predicted"/>
<dbReference type="Proteomes" id="UP000030744">
    <property type="component" value="Unassembled WGS sequence"/>
</dbReference>
<reference evidence="2" key="2">
    <citation type="submission" date="2013-10" db="EMBL/GenBank/DDBJ databases">
        <authorList>
            <person name="Aslett M."/>
        </authorList>
    </citation>
    <scope>NUCLEOTIDE SEQUENCE [LARGE SCALE GENOMIC DNA]</scope>
    <source>
        <strain evidence="2">Houghton</strain>
    </source>
</reference>
<gene>
    <name evidence="2" type="ORF">EMH_0012820</name>
</gene>
<reference evidence="2" key="1">
    <citation type="submission" date="2013-10" db="EMBL/GenBank/DDBJ databases">
        <title>Genomic analysis of the causative agents of coccidiosis in chickens.</title>
        <authorList>
            <person name="Reid A.J."/>
            <person name="Blake D."/>
            <person name="Billington K."/>
            <person name="Browne H."/>
            <person name="Dunn M."/>
            <person name="Hung S."/>
            <person name="Kawahara F."/>
            <person name="Miranda-Saavedra D."/>
            <person name="Mourier T."/>
            <person name="Nagra H."/>
            <person name="Otto T.D."/>
            <person name="Rawlings N."/>
            <person name="Sanchez A."/>
            <person name="Sanders M."/>
            <person name="Subramaniam C."/>
            <person name="Tay Y."/>
            <person name="Dear P."/>
            <person name="Doerig C."/>
            <person name="Gruber A."/>
            <person name="Parkinson J."/>
            <person name="Shirley M."/>
            <person name="Wan K.L."/>
            <person name="Berriman M."/>
            <person name="Tomley F."/>
            <person name="Pain A."/>
        </authorList>
    </citation>
    <scope>NUCLEOTIDE SEQUENCE [LARGE SCALE GENOMIC DNA]</scope>
    <source>
        <strain evidence="2">Houghton</strain>
    </source>
</reference>
<dbReference type="EMBL" id="HG684255">
    <property type="protein sequence ID" value="CDJ32536.1"/>
    <property type="molecule type" value="Genomic_DNA"/>
</dbReference>
<evidence type="ECO:0000256" key="1">
    <source>
        <dbReference type="SAM" id="SignalP"/>
    </source>
</evidence>
<dbReference type="VEuPathDB" id="ToxoDB:EMH_0012820"/>
<evidence type="ECO:0000313" key="2">
    <source>
        <dbReference type="EMBL" id="CDJ32536.1"/>
    </source>
</evidence>
<keyword evidence="1" id="KW-0732">Signal</keyword>
<dbReference type="InterPro" id="IPR021288">
    <property type="entry name" value="Surface_antigen"/>
</dbReference>
<dbReference type="GeneID" id="25376245"/>
<name>U6K6S9_9EIME</name>
<evidence type="ECO:0000313" key="3">
    <source>
        <dbReference type="Proteomes" id="UP000030744"/>
    </source>
</evidence>
<dbReference type="AlphaFoldDB" id="U6K6S9"/>
<organism evidence="2 3">
    <name type="scientific">Eimeria mitis</name>
    <dbReference type="NCBI Taxonomy" id="44415"/>
    <lineage>
        <taxon>Eukaryota</taxon>
        <taxon>Sar</taxon>
        <taxon>Alveolata</taxon>
        <taxon>Apicomplexa</taxon>
        <taxon>Conoidasida</taxon>
        <taxon>Coccidia</taxon>
        <taxon>Eucoccidiorida</taxon>
        <taxon>Eimeriorina</taxon>
        <taxon>Eimeriidae</taxon>
        <taxon>Eimeria</taxon>
    </lineage>
</organism>
<dbReference type="Pfam" id="PF11054">
    <property type="entry name" value="Surface_antigen"/>
    <property type="match status" value="1"/>
</dbReference>
<dbReference type="RefSeq" id="XP_013355101.1">
    <property type="nucleotide sequence ID" value="XM_013499647.1"/>
</dbReference>